<gene>
    <name evidence="2" type="ORF">HPB52_005530</name>
</gene>
<proteinExistence type="predicted"/>
<comment type="caution">
    <text evidence="2">The sequence shown here is derived from an EMBL/GenBank/DDBJ whole genome shotgun (WGS) entry which is preliminary data.</text>
</comment>
<protein>
    <submittedName>
        <fullName evidence="2">Uncharacterized protein</fullName>
    </submittedName>
</protein>
<reference evidence="2" key="2">
    <citation type="submission" date="2021-09" db="EMBL/GenBank/DDBJ databases">
        <authorList>
            <person name="Jia N."/>
            <person name="Wang J."/>
            <person name="Shi W."/>
            <person name="Du L."/>
            <person name="Sun Y."/>
            <person name="Zhan W."/>
            <person name="Jiang J."/>
            <person name="Wang Q."/>
            <person name="Zhang B."/>
            <person name="Ji P."/>
            <person name="Sakyi L.B."/>
            <person name="Cui X."/>
            <person name="Yuan T."/>
            <person name="Jiang B."/>
            <person name="Yang W."/>
            <person name="Lam T.T.-Y."/>
            <person name="Chang Q."/>
            <person name="Ding S."/>
            <person name="Wang X."/>
            <person name="Zhu J."/>
            <person name="Ruan X."/>
            <person name="Zhao L."/>
            <person name="Wei J."/>
            <person name="Que T."/>
            <person name="Du C."/>
            <person name="Cheng J."/>
            <person name="Dai P."/>
            <person name="Han X."/>
            <person name="Huang E."/>
            <person name="Gao Y."/>
            <person name="Liu J."/>
            <person name="Shao H."/>
            <person name="Ye R."/>
            <person name="Li L."/>
            <person name="Wei W."/>
            <person name="Wang X."/>
            <person name="Wang C."/>
            <person name="Huo Q."/>
            <person name="Li W."/>
            <person name="Guo W."/>
            <person name="Chen H."/>
            <person name="Chen S."/>
            <person name="Zhou L."/>
            <person name="Zhou L."/>
            <person name="Ni X."/>
            <person name="Tian J."/>
            <person name="Zhou Y."/>
            <person name="Sheng Y."/>
            <person name="Liu T."/>
            <person name="Pan Y."/>
            <person name="Xia L."/>
            <person name="Li J."/>
            <person name="Zhao F."/>
            <person name="Cao W."/>
        </authorList>
    </citation>
    <scope>NUCLEOTIDE SEQUENCE</scope>
    <source>
        <strain evidence="2">Rsan-2018</strain>
        <tissue evidence="2">Larvae</tissue>
    </source>
</reference>
<evidence type="ECO:0000256" key="1">
    <source>
        <dbReference type="SAM" id="MobiDB-lite"/>
    </source>
</evidence>
<accession>A0A9D4Q4X1</accession>
<dbReference type="Proteomes" id="UP000821837">
    <property type="component" value="Unassembled WGS sequence"/>
</dbReference>
<keyword evidence="3" id="KW-1185">Reference proteome</keyword>
<dbReference type="AlphaFoldDB" id="A0A9D4Q4X1"/>
<organism evidence="2 3">
    <name type="scientific">Rhipicephalus sanguineus</name>
    <name type="common">Brown dog tick</name>
    <name type="synonym">Ixodes sanguineus</name>
    <dbReference type="NCBI Taxonomy" id="34632"/>
    <lineage>
        <taxon>Eukaryota</taxon>
        <taxon>Metazoa</taxon>
        <taxon>Ecdysozoa</taxon>
        <taxon>Arthropoda</taxon>
        <taxon>Chelicerata</taxon>
        <taxon>Arachnida</taxon>
        <taxon>Acari</taxon>
        <taxon>Parasitiformes</taxon>
        <taxon>Ixodida</taxon>
        <taxon>Ixodoidea</taxon>
        <taxon>Ixodidae</taxon>
        <taxon>Rhipicephalinae</taxon>
        <taxon>Rhipicephalus</taxon>
        <taxon>Rhipicephalus</taxon>
    </lineage>
</organism>
<feature type="compositionally biased region" description="Low complexity" evidence="1">
    <location>
        <begin position="26"/>
        <end position="38"/>
    </location>
</feature>
<name>A0A9D4Q4X1_RHISA</name>
<sequence length="153" mass="15780">MAQPSDGPLLDGLQSHTVLRSGRTVSHSAASATAASGSQTHPAPVPTDSSTGVTTAPVFDFTASQVGATSVPRDAAHAHLDFISHTAARATSASTPEVTTPTSNAAYSDFTVRTQAIFTVMKSVEDTNASITRALALIPVYSAYRMPPHGSTR</sequence>
<dbReference type="EMBL" id="JABSTV010001248">
    <property type="protein sequence ID" value="KAH7968045.1"/>
    <property type="molecule type" value="Genomic_DNA"/>
</dbReference>
<feature type="region of interest" description="Disordered" evidence="1">
    <location>
        <begin position="22"/>
        <end position="54"/>
    </location>
</feature>
<evidence type="ECO:0000313" key="3">
    <source>
        <dbReference type="Proteomes" id="UP000821837"/>
    </source>
</evidence>
<evidence type="ECO:0000313" key="2">
    <source>
        <dbReference type="EMBL" id="KAH7968045.1"/>
    </source>
</evidence>
<reference evidence="2" key="1">
    <citation type="journal article" date="2020" name="Cell">
        <title>Large-Scale Comparative Analyses of Tick Genomes Elucidate Their Genetic Diversity and Vector Capacities.</title>
        <authorList>
            <consortium name="Tick Genome and Microbiome Consortium (TIGMIC)"/>
            <person name="Jia N."/>
            <person name="Wang J."/>
            <person name="Shi W."/>
            <person name="Du L."/>
            <person name="Sun Y."/>
            <person name="Zhan W."/>
            <person name="Jiang J.F."/>
            <person name="Wang Q."/>
            <person name="Zhang B."/>
            <person name="Ji P."/>
            <person name="Bell-Sakyi L."/>
            <person name="Cui X.M."/>
            <person name="Yuan T.T."/>
            <person name="Jiang B.G."/>
            <person name="Yang W.F."/>
            <person name="Lam T.T."/>
            <person name="Chang Q.C."/>
            <person name="Ding S.J."/>
            <person name="Wang X.J."/>
            <person name="Zhu J.G."/>
            <person name="Ruan X.D."/>
            <person name="Zhao L."/>
            <person name="Wei J.T."/>
            <person name="Ye R.Z."/>
            <person name="Que T.C."/>
            <person name="Du C.H."/>
            <person name="Zhou Y.H."/>
            <person name="Cheng J.X."/>
            <person name="Dai P.F."/>
            <person name="Guo W.B."/>
            <person name="Han X.H."/>
            <person name="Huang E.J."/>
            <person name="Li L.F."/>
            <person name="Wei W."/>
            <person name="Gao Y.C."/>
            <person name="Liu J.Z."/>
            <person name="Shao H.Z."/>
            <person name="Wang X."/>
            <person name="Wang C.C."/>
            <person name="Yang T.C."/>
            <person name="Huo Q.B."/>
            <person name="Li W."/>
            <person name="Chen H.Y."/>
            <person name="Chen S.E."/>
            <person name="Zhou L.G."/>
            <person name="Ni X.B."/>
            <person name="Tian J.H."/>
            <person name="Sheng Y."/>
            <person name="Liu T."/>
            <person name="Pan Y.S."/>
            <person name="Xia L.Y."/>
            <person name="Li J."/>
            <person name="Zhao F."/>
            <person name="Cao W.C."/>
        </authorList>
    </citation>
    <scope>NUCLEOTIDE SEQUENCE</scope>
    <source>
        <strain evidence="2">Rsan-2018</strain>
    </source>
</reference>